<name>A0ABS4CHE8_9ENTE</name>
<keyword evidence="3" id="KW-1185">Reference proteome</keyword>
<evidence type="ECO:0000256" key="1">
    <source>
        <dbReference type="SAM" id="MobiDB-lite"/>
    </source>
</evidence>
<dbReference type="RefSeq" id="WP_209556875.1">
    <property type="nucleotide sequence ID" value="NZ_JAEDXU010000003.1"/>
</dbReference>
<dbReference type="NCBIfam" id="TIGR04197">
    <property type="entry name" value="T7SS_SACOL2603"/>
    <property type="match status" value="1"/>
</dbReference>
<reference evidence="2 3" key="1">
    <citation type="submission" date="2020-12" db="EMBL/GenBank/DDBJ databases">
        <title>Vagococcus allomyrinae sp. nov. and Enterococcus lavae sp. nov., isolated from the larvae of Allomyrina dichotoma.</title>
        <authorList>
            <person name="Lee S.D."/>
        </authorList>
    </citation>
    <scope>NUCLEOTIDE SEQUENCE [LARGE SCALE GENOMIC DNA]</scope>
    <source>
        <strain evidence="2 3">BWM-S5</strain>
    </source>
</reference>
<comment type="caution">
    <text evidence="2">The sequence shown here is derived from an EMBL/GenBank/DDBJ whole genome shotgun (WGS) entry which is preliminary data.</text>
</comment>
<gene>
    <name evidence="2" type="ORF">I6N96_07120</name>
</gene>
<organism evidence="2 3">
    <name type="scientific">Enterococcus larvae</name>
    <dbReference type="NCBI Taxonomy" id="2794352"/>
    <lineage>
        <taxon>Bacteria</taxon>
        <taxon>Bacillati</taxon>
        <taxon>Bacillota</taxon>
        <taxon>Bacilli</taxon>
        <taxon>Lactobacillales</taxon>
        <taxon>Enterococcaceae</taxon>
        <taxon>Enterococcus</taxon>
    </lineage>
</organism>
<evidence type="ECO:0000313" key="2">
    <source>
        <dbReference type="EMBL" id="MBP1046049.1"/>
    </source>
</evidence>
<evidence type="ECO:0000313" key="3">
    <source>
        <dbReference type="Proteomes" id="UP000673375"/>
    </source>
</evidence>
<protein>
    <submittedName>
        <fullName evidence="2">TIGR04197 family type VII secretion effector</fullName>
    </submittedName>
</protein>
<proteinExistence type="predicted"/>
<dbReference type="EMBL" id="JAEDXU010000003">
    <property type="protein sequence ID" value="MBP1046049.1"/>
    <property type="molecule type" value="Genomic_DNA"/>
</dbReference>
<accession>A0ABS4CHE8</accession>
<sequence>MGQVKSTLSVASQQADRMSQASNKLASIQASGSEASQTTIIGNTNAGQTIQKTQQAIQSLVTSFNGDISNITSVASEFARIDQEQSNTFNPIEDLRLP</sequence>
<dbReference type="Proteomes" id="UP000673375">
    <property type="component" value="Unassembled WGS sequence"/>
</dbReference>
<feature type="region of interest" description="Disordered" evidence="1">
    <location>
        <begin position="1"/>
        <end position="36"/>
    </location>
</feature>
<dbReference type="InterPro" id="IPR021477">
    <property type="entry name" value="TVIIS_effector_SACOL2603_fam"/>
</dbReference>